<evidence type="ECO:0000313" key="2">
    <source>
        <dbReference type="Proteomes" id="UP001320159"/>
    </source>
</evidence>
<gene>
    <name evidence="1" type="ORF">CUJ83_12730</name>
</gene>
<name>A0AAP2RDX3_9EURY</name>
<keyword evidence="2" id="KW-1185">Reference proteome</keyword>
<dbReference type="InterPro" id="IPR014752">
    <property type="entry name" value="Arrestin-like_C"/>
</dbReference>
<dbReference type="AlphaFoldDB" id="A0AAP2RDX3"/>
<accession>A0AAP2RDX3</accession>
<organism evidence="1 2">
    <name type="scientific">Methanooceanicella nereidis</name>
    <dbReference type="NCBI Taxonomy" id="2052831"/>
    <lineage>
        <taxon>Archaea</taxon>
        <taxon>Methanobacteriati</taxon>
        <taxon>Methanobacteriota</taxon>
        <taxon>Stenosarchaea group</taxon>
        <taxon>Methanomicrobia</taxon>
        <taxon>Methanocellales</taxon>
        <taxon>Methanocellaceae</taxon>
        <taxon>Methanooceanicella</taxon>
    </lineage>
</organism>
<protein>
    <submittedName>
        <fullName evidence="1">Uncharacterized protein</fullName>
    </submittedName>
</protein>
<comment type="caution">
    <text evidence="1">The sequence shown here is derived from an EMBL/GenBank/DDBJ whole genome shotgun (WGS) entry which is preliminary data.</text>
</comment>
<dbReference type="Proteomes" id="UP001320159">
    <property type="component" value="Unassembled WGS sequence"/>
</dbReference>
<evidence type="ECO:0000313" key="1">
    <source>
        <dbReference type="EMBL" id="MCD1295861.1"/>
    </source>
</evidence>
<dbReference type="Gene3D" id="2.60.40.640">
    <property type="match status" value="1"/>
</dbReference>
<reference evidence="1 2" key="1">
    <citation type="submission" date="2017-11" db="EMBL/GenBank/DDBJ databases">
        <title>Isolation and Characterization of Family Methanocellaceae Species from Potential Methane Hydrate Area Offshore Southwestern Taiwan.</title>
        <authorList>
            <person name="Zhang W.-L."/>
            <person name="Chen W.-C."/>
            <person name="Lai M.-C."/>
            <person name="Chen S.-C."/>
        </authorList>
    </citation>
    <scope>NUCLEOTIDE SEQUENCE [LARGE SCALE GENOMIC DNA]</scope>
    <source>
        <strain evidence="1 2">CWC-04</strain>
    </source>
</reference>
<proteinExistence type="predicted"/>
<dbReference type="EMBL" id="PGCK01000011">
    <property type="protein sequence ID" value="MCD1295861.1"/>
    <property type="molecule type" value="Genomic_DNA"/>
</dbReference>
<sequence>MKNNFVNIWRSFLSVSLPLPASVKGHHVDIIEWGTNKDHYRVGDAVTAFIKIKNTGEKDIKDANAKVLVKRKTVFGEIKVHEGDYKVSDYIKGLRIKPGETKELIFPPGSMPQFLIPDVPLIEGKYRFEIKITIDGNEMGKLERSILISK</sequence>